<sequence length="301" mass="32321">MPPEQSRTPKTARTPSGLRRAGPRALPLGASARRPRARPWRASRGRAAAAQAARERAELERGVRFRSLYLTIMGVVLAVAAVNVLLGSVGLIQENRSRPLTDAERARYVAEDVARRWRAWPAGMVFPEELPYTALGRAQQYAHRVGIAPEADCAAAADSPVASVLRKYGCQAMLRATYVDQTSTFAVTVGVAVLPSEQARTDAAGELPVDDRVGVRPVAFSGTVTDTFGAAQRQRTGWVGAGPYIVFSTAGYTDGRTRASVPLEEQVNSEMWPVAETVAGRIARALGEPPDVPRCTQGNVC</sequence>
<keyword evidence="2" id="KW-0472">Membrane</keyword>
<proteinExistence type="predicted"/>
<reference evidence="3 4" key="1">
    <citation type="submission" date="2024-05" db="EMBL/GenBank/DDBJ databases">
        <title>Microbispora sp.ZYX-F-249.</title>
        <authorList>
            <person name="Xie H."/>
        </authorList>
    </citation>
    <scope>NUCLEOTIDE SEQUENCE [LARGE SCALE GENOMIC DNA]</scope>
    <source>
        <strain evidence="3 4">ZYX-F-249</strain>
    </source>
</reference>
<organism evidence="3 4">
    <name type="scientific">Microbispora maris</name>
    <dbReference type="NCBI Taxonomy" id="3144104"/>
    <lineage>
        <taxon>Bacteria</taxon>
        <taxon>Bacillati</taxon>
        <taxon>Actinomycetota</taxon>
        <taxon>Actinomycetes</taxon>
        <taxon>Streptosporangiales</taxon>
        <taxon>Streptosporangiaceae</taxon>
        <taxon>Microbispora</taxon>
    </lineage>
</organism>
<evidence type="ECO:0008006" key="5">
    <source>
        <dbReference type="Google" id="ProtNLM"/>
    </source>
</evidence>
<evidence type="ECO:0000256" key="1">
    <source>
        <dbReference type="SAM" id="MobiDB-lite"/>
    </source>
</evidence>
<keyword evidence="2" id="KW-0812">Transmembrane</keyword>
<dbReference type="EMBL" id="JBDJAW010000023">
    <property type="protein sequence ID" value="MEN3538459.1"/>
    <property type="molecule type" value="Genomic_DNA"/>
</dbReference>
<keyword evidence="4" id="KW-1185">Reference proteome</keyword>
<feature type="region of interest" description="Disordered" evidence="1">
    <location>
        <begin position="1"/>
        <end position="45"/>
    </location>
</feature>
<evidence type="ECO:0000313" key="3">
    <source>
        <dbReference type="EMBL" id="MEN3538459.1"/>
    </source>
</evidence>
<evidence type="ECO:0000313" key="4">
    <source>
        <dbReference type="Proteomes" id="UP001447516"/>
    </source>
</evidence>
<dbReference type="RefSeq" id="WP_346228399.1">
    <property type="nucleotide sequence ID" value="NZ_JBDJAW010000023.1"/>
</dbReference>
<protein>
    <recommendedName>
        <fullName evidence="5">MacB-like periplasmic core domain-containing protein</fullName>
    </recommendedName>
</protein>
<dbReference type="Proteomes" id="UP001447516">
    <property type="component" value="Unassembled WGS sequence"/>
</dbReference>
<comment type="caution">
    <text evidence="3">The sequence shown here is derived from an EMBL/GenBank/DDBJ whole genome shotgun (WGS) entry which is preliminary data.</text>
</comment>
<name>A0ABV0AT49_9ACTN</name>
<feature type="compositionally biased region" description="Basic residues" evidence="1">
    <location>
        <begin position="33"/>
        <end position="44"/>
    </location>
</feature>
<evidence type="ECO:0000256" key="2">
    <source>
        <dbReference type="SAM" id="Phobius"/>
    </source>
</evidence>
<feature type="transmembrane region" description="Helical" evidence="2">
    <location>
        <begin position="68"/>
        <end position="92"/>
    </location>
</feature>
<feature type="compositionally biased region" description="Polar residues" evidence="1">
    <location>
        <begin position="1"/>
        <end position="14"/>
    </location>
</feature>
<keyword evidence="2" id="KW-1133">Transmembrane helix</keyword>
<accession>A0ABV0AT49</accession>
<gene>
    <name evidence="3" type="ORF">AAH991_25330</name>
</gene>